<sequence>MTPLMTEKMTISSATYQSTYAPTLPLTSSKTKSSSTIAVTSTTLFPSTSSSTISQTPTTSASFPSTNSPSSTKNCSNGWNYFEKTDSCYFLLFNEARTWNESENQCNSYGAHLTSIHSEEESIFVNRTLSDFFGTSPYRCTEIWIGLYSNDNKTTWKWTDNSPLGDYLPWWPGYPASFYGNCAVLGDFCPRRVLGNLFCDVKRYSVCKKAA</sequence>
<proteinExistence type="predicted"/>
<name>A0AC34FYG5_9BILA</name>
<organism evidence="1 2">
    <name type="scientific">Panagrolaimus sp. ES5</name>
    <dbReference type="NCBI Taxonomy" id="591445"/>
    <lineage>
        <taxon>Eukaryota</taxon>
        <taxon>Metazoa</taxon>
        <taxon>Ecdysozoa</taxon>
        <taxon>Nematoda</taxon>
        <taxon>Chromadorea</taxon>
        <taxon>Rhabditida</taxon>
        <taxon>Tylenchina</taxon>
        <taxon>Panagrolaimomorpha</taxon>
        <taxon>Panagrolaimoidea</taxon>
        <taxon>Panagrolaimidae</taxon>
        <taxon>Panagrolaimus</taxon>
    </lineage>
</organism>
<evidence type="ECO:0000313" key="2">
    <source>
        <dbReference type="WBParaSite" id="ES5_v2.g21944.t1"/>
    </source>
</evidence>
<reference evidence="2" key="1">
    <citation type="submission" date="2022-11" db="UniProtKB">
        <authorList>
            <consortium name="WormBaseParasite"/>
        </authorList>
    </citation>
    <scope>IDENTIFICATION</scope>
</reference>
<dbReference type="Proteomes" id="UP000887579">
    <property type="component" value="Unplaced"/>
</dbReference>
<dbReference type="WBParaSite" id="ES5_v2.g21944.t1">
    <property type="protein sequence ID" value="ES5_v2.g21944.t1"/>
    <property type="gene ID" value="ES5_v2.g21944"/>
</dbReference>
<accession>A0AC34FYG5</accession>
<evidence type="ECO:0000313" key="1">
    <source>
        <dbReference type="Proteomes" id="UP000887579"/>
    </source>
</evidence>
<protein>
    <submittedName>
        <fullName evidence="2">C-type lectin domain-containing protein</fullName>
    </submittedName>
</protein>